<dbReference type="SUPFAM" id="SSF109854">
    <property type="entry name" value="DinB/YfiT-like putative metalloenzymes"/>
    <property type="match status" value="1"/>
</dbReference>
<dbReference type="AlphaFoldDB" id="A0A5N0E0H3"/>
<evidence type="ECO:0000313" key="3">
    <source>
        <dbReference type="Proteomes" id="UP000323876"/>
    </source>
</evidence>
<comment type="caution">
    <text evidence="2">The sequence shown here is derived from an EMBL/GenBank/DDBJ whole genome shotgun (WGS) entry which is preliminary data.</text>
</comment>
<dbReference type="NCBIfam" id="TIGR03083">
    <property type="entry name" value="maleylpyruvate isomerase family mycothiol-dependent enzyme"/>
    <property type="match status" value="1"/>
</dbReference>
<dbReference type="EMBL" id="VXLC01000028">
    <property type="protein sequence ID" value="KAA8882917.1"/>
    <property type="molecule type" value="Genomic_DNA"/>
</dbReference>
<sequence length="222" mass="24491">MTDTEVRAAITAERTELAEILTGLAAESWDAPTLCRGWRVREVVAHITLPFRLSEPRFALELLRAAGGFNRLADHAAHQDAARFTAEDLLKSLWDNVAHPWKPPGYGFAGALCHDVIHGLDITVPLGLERRVPEDRLRVVLDAVNPKSVKFFGVHLNGIELRAEDLDWSYGSGEVLSGAAQHLLLVLCGRTLPDGTLHGDNAQRFTWSGQHGRHRKHLPSPA</sequence>
<evidence type="ECO:0000313" key="2">
    <source>
        <dbReference type="EMBL" id="KAA8882917.1"/>
    </source>
</evidence>
<accession>A0A5N0E0H3</accession>
<dbReference type="InterPro" id="IPR034660">
    <property type="entry name" value="DinB/YfiT-like"/>
</dbReference>
<dbReference type="InterPro" id="IPR024344">
    <property type="entry name" value="MDMPI_metal-binding"/>
</dbReference>
<name>A0A5N0E0H3_9NOCA</name>
<protein>
    <submittedName>
        <fullName evidence="2">Maleylpyruvate isomerase family mycothiol-dependent enzyme</fullName>
    </submittedName>
</protein>
<evidence type="ECO:0000259" key="1">
    <source>
        <dbReference type="Pfam" id="PF11716"/>
    </source>
</evidence>
<dbReference type="GO" id="GO:0046872">
    <property type="term" value="F:metal ion binding"/>
    <property type="evidence" value="ECO:0007669"/>
    <property type="project" value="InterPro"/>
</dbReference>
<dbReference type="InterPro" id="IPR017517">
    <property type="entry name" value="Maleyloyr_isom"/>
</dbReference>
<dbReference type="Pfam" id="PF11716">
    <property type="entry name" value="MDMPI_N"/>
    <property type="match status" value="1"/>
</dbReference>
<dbReference type="OrthoDB" id="5178565at2"/>
<reference evidence="2 3" key="1">
    <citation type="submission" date="2019-09" db="EMBL/GenBank/DDBJ databases">
        <authorList>
            <person name="Wang X."/>
        </authorList>
    </citation>
    <scope>NUCLEOTIDE SEQUENCE [LARGE SCALE GENOMIC DNA]</scope>
    <source>
        <strain evidence="2 3">CICC 11023</strain>
    </source>
</reference>
<organism evidence="2 3">
    <name type="scientific">Nocardia colli</name>
    <dbReference type="NCBI Taxonomy" id="2545717"/>
    <lineage>
        <taxon>Bacteria</taxon>
        <taxon>Bacillati</taxon>
        <taxon>Actinomycetota</taxon>
        <taxon>Actinomycetes</taxon>
        <taxon>Mycobacteriales</taxon>
        <taxon>Nocardiaceae</taxon>
        <taxon>Nocardia</taxon>
    </lineage>
</organism>
<dbReference type="Gene3D" id="1.20.120.450">
    <property type="entry name" value="dinb family like domain"/>
    <property type="match status" value="1"/>
</dbReference>
<feature type="domain" description="Mycothiol-dependent maleylpyruvate isomerase metal-binding" evidence="1">
    <location>
        <begin position="11"/>
        <end position="93"/>
    </location>
</feature>
<keyword evidence="3" id="KW-1185">Reference proteome</keyword>
<proteinExistence type="predicted"/>
<dbReference type="Proteomes" id="UP000323876">
    <property type="component" value="Unassembled WGS sequence"/>
</dbReference>
<keyword evidence="2" id="KW-0413">Isomerase</keyword>
<keyword evidence="2" id="KW-0670">Pyruvate</keyword>
<gene>
    <name evidence="2" type="ORF">F3087_38700</name>
</gene>
<dbReference type="GO" id="GO:0016853">
    <property type="term" value="F:isomerase activity"/>
    <property type="evidence" value="ECO:0007669"/>
    <property type="project" value="UniProtKB-KW"/>
</dbReference>
<dbReference type="RefSeq" id="WP_150407127.1">
    <property type="nucleotide sequence ID" value="NZ_VXLC01000028.1"/>
</dbReference>